<dbReference type="GeneID" id="27902901"/>
<dbReference type="EMBL" id="KB456265">
    <property type="protein sequence ID" value="EMF11955.1"/>
    <property type="molecule type" value="Genomic_DNA"/>
</dbReference>
<evidence type="ECO:0000256" key="5">
    <source>
        <dbReference type="ARBA" id="ARBA00023242"/>
    </source>
</evidence>
<dbReference type="Pfam" id="PF24140">
    <property type="entry name" value="TPR_TNPO3_IPO13_3rd"/>
    <property type="match status" value="1"/>
</dbReference>
<evidence type="ECO:0000256" key="3">
    <source>
        <dbReference type="ARBA" id="ARBA00022448"/>
    </source>
</evidence>
<dbReference type="InterPro" id="IPR011989">
    <property type="entry name" value="ARM-like"/>
</dbReference>
<evidence type="ECO:0000313" key="6">
    <source>
        <dbReference type="EMBL" id="EMF11955.1"/>
    </source>
</evidence>
<keyword evidence="3" id="KW-0813">Transport</keyword>
<dbReference type="RefSeq" id="XP_016760076.1">
    <property type="nucleotide sequence ID" value="XM_016905764.1"/>
</dbReference>
<dbReference type="Proteomes" id="UP000016931">
    <property type="component" value="Unassembled WGS sequence"/>
</dbReference>
<organism evidence="6 7">
    <name type="scientific">Sphaerulina musiva (strain SO2202)</name>
    <name type="common">Poplar stem canker fungus</name>
    <name type="synonym">Septoria musiva</name>
    <dbReference type="NCBI Taxonomy" id="692275"/>
    <lineage>
        <taxon>Eukaryota</taxon>
        <taxon>Fungi</taxon>
        <taxon>Dikarya</taxon>
        <taxon>Ascomycota</taxon>
        <taxon>Pezizomycotina</taxon>
        <taxon>Dothideomycetes</taxon>
        <taxon>Dothideomycetidae</taxon>
        <taxon>Mycosphaerellales</taxon>
        <taxon>Mycosphaerellaceae</taxon>
        <taxon>Sphaerulina</taxon>
    </lineage>
</organism>
<dbReference type="InterPro" id="IPR016024">
    <property type="entry name" value="ARM-type_fold"/>
</dbReference>
<accession>N1QJG8</accession>
<dbReference type="OrthoDB" id="2016913at2759"/>
<dbReference type="HOGENOM" id="CLU_005271_0_0_1"/>
<dbReference type="PANTHER" id="PTHR12363">
    <property type="entry name" value="TRANSPORTIN 3 AND IMPORTIN 13"/>
    <property type="match status" value="1"/>
</dbReference>
<evidence type="ECO:0000313" key="7">
    <source>
        <dbReference type="Proteomes" id="UP000016931"/>
    </source>
</evidence>
<comment type="subcellular location">
    <subcellularLocation>
        <location evidence="1">Nucleus</location>
    </subcellularLocation>
</comment>
<dbReference type="GO" id="GO:0005634">
    <property type="term" value="C:nucleus"/>
    <property type="evidence" value="ECO:0007669"/>
    <property type="project" value="UniProtKB-SubCell"/>
</dbReference>
<dbReference type="GO" id="GO:0005737">
    <property type="term" value="C:cytoplasm"/>
    <property type="evidence" value="ECO:0007669"/>
    <property type="project" value="TreeGrafter"/>
</dbReference>
<protein>
    <submittedName>
        <fullName evidence="6">ARM repeat-containing protein</fullName>
    </submittedName>
</protein>
<name>N1QJG8_SPHMS</name>
<keyword evidence="4" id="KW-0653">Protein transport</keyword>
<dbReference type="eggNOG" id="KOG2022">
    <property type="taxonomic scope" value="Eukaryota"/>
</dbReference>
<dbReference type="STRING" id="692275.N1QJG8"/>
<evidence type="ECO:0000256" key="2">
    <source>
        <dbReference type="ARBA" id="ARBA00007991"/>
    </source>
</evidence>
<evidence type="ECO:0000256" key="1">
    <source>
        <dbReference type="ARBA" id="ARBA00004123"/>
    </source>
</evidence>
<dbReference type="InterPro" id="IPR057942">
    <property type="entry name" value="TPR_TNPO3_IPO13_3rd"/>
</dbReference>
<dbReference type="PANTHER" id="PTHR12363:SF33">
    <property type="entry name" value="IMPORTIN-13"/>
    <property type="match status" value="1"/>
</dbReference>
<evidence type="ECO:0000256" key="4">
    <source>
        <dbReference type="ARBA" id="ARBA00022927"/>
    </source>
</evidence>
<keyword evidence="5" id="KW-0539">Nucleus</keyword>
<comment type="similarity">
    <text evidence="2">Belongs to the importin beta family.</text>
</comment>
<dbReference type="InterPro" id="IPR051345">
    <property type="entry name" value="Importin_beta-like_NTR"/>
</dbReference>
<keyword evidence="7" id="KW-1185">Reference proteome</keyword>
<dbReference type="GO" id="GO:0006606">
    <property type="term" value="P:protein import into nucleus"/>
    <property type="evidence" value="ECO:0007669"/>
    <property type="project" value="TreeGrafter"/>
</dbReference>
<proteinExistence type="inferred from homology"/>
<dbReference type="AlphaFoldDB" id="N1QJG8"/>
<reference evidence="6 7" key="1">
    <citation type="journal article" date="2012" name="PLoS Pathog.">
        <title>Diverse lifestyles and strategies of plant pathogenesis encoded in the genomes of eighteen Dothideomycetes fungi.</title>
        <authorList>
            <person name="Ohm R.A."/>
            <person name="Feau N."/>
            <person name="Henrissat B."/>
            <person name="Schoch C.L."/>
            <person name="Horwitz B.A."/>
            <person name="Barry K.W."/>
            <person name="Condon B.J."/>
            <person name="Copeland A.C."/>
            <person name="Dhillon B."/>
            <person name="Glaser F."/>
            <person name="Hesse C.N."/>
            <person name="Kosti I."/>
            <person name="LaButti K."/>
            <person name="Lindquist E.A."/>
            <person name="Lucas S."/>
            <person name="Salamov A.A."/>
            <person name="Bradshaw R.E."/>
            <person name="Ciuffetti L."/>
            <person name="Hamelin R.C."/>
            <person name="Kema G.H.J."/>
            <person name="Lawrence C."/>
            <person name="Scott J.A."/>
            <person name="Spatafora J.W."/>
            <person name="Turgeon B.G."/>
            <person name="de Wit P.J.G.M."/>
            <person name="Zhong S."/>
            <person name="Goodwin S.B."/>
            <person name="Grigoriev I.V."/>
        </authorList>
    </citation>
    <scope>NUCLEOTIDE SEQUENCE [LARGE SCALE GENOMIC DNA]</scope>
    <source>
        <strain evidence="6 7">SO2202</strain>
    </source>
</reference>
<sequence length="1005" mass="110974">MDANSLVSAPTSLDEVEQLVKRLYQPGTPKLINQIDEQIKLLQHSPEGWQLADGLLASQDPSVRFIAALTFQVKLNNEGSKLAAATAQAILARIVSWTVRLDRVGEGHLVQKKLCAALGTYFLQSSVQWPRPLLHIAASLAHGDFVSEDQLSASHDAINQYLPALGDSQIILLLWLSGQLATDGAKVDSTNPACERIYEQMQILVQDVSILIENALHRPASQISSDVKKECLVCFLNWVNYAQPMWPTKPEALEHLRRLVPGLSMLLLDPRLEHEAMDIFRDVLETYTTFFQPQHMTTLAEIIFNNVRPRMLQSLHEQEPEVISVAQFVIAYGIANIQQIVEQPENEIMSKAPLALIMAILEAPGYPGDDDEASLHSIEFWNTYIEYVNDITYSSADIETPLHWVSSARSTCMSLTHLLWQKMRTPDAETANEWTEAESEGFKEFRMDASDLMLSIYVFLGVEMLQSLVTIMLSALEHGQWQELEAALFAVNTLADNVLADQTAENTLTPVFSSSLYRIVGDFSQTMPTQARRTAVDTLGSYGAYIERHAEFLPDTLRFLFASLENPGLYLSAAKSIAELCSTCRASLTSELDGFLAQYNNFAQGETSEPYTNEKVIGAIAAIVQAVQPESAKARPLSALLDIIEGTLGNARDQSNPELLELWGASAIECLAAVGKNMQSEEDGPIDLSNDNTAPVDKKSFWQTTDGQAIQQRILSICQSALQLIPQNGEVVEGVCKVLKSGFVETEPGPFVFPPGYIIAFLEQCNPSTPNVESVLAMTCTLVQQYSRNNHPRIDDEVAKIYQKVVSMVQLLGEPSRDPGVAQSCIDVFNRMIGRYTNILMDTAGTGDMVAPILDFSLKAVDGADLMPKRAACGFWARLIKPEDKPADEVVRTRLAQVVAAYGPMLAQALMSQISGRGQRSELEQLCEPLKALLSTQPQSKQWIESALANKAALPAISEHVADSERQRFVAQLSAARGDTRRTRETVKHFYAACRNTITSYSTSA</sequence>
<dbReference type="Gene3D" id="1.25.10.10">
    <property type="entry name" value="Leucine-rich Repeat Variant"/>
    <property type="match status" value="1"/>
</dbReference>
<gene>
    <name evidence="6" type="ORF">SEPMUDRAFT_149780</name>
</gene>
<dbReference type="OMA" id="CLASIGK"/>
<dbReference type="SUPFAM" id="SSF48371">
    <property type="entry name" value="ARM repeat"/>
    <property type="match status" value="1"/>
</dbReference>